<evidence type="ECO:0000256" key="7">
    <source>
        <dbReference type="ARBA" id="ARBA00022840"/>
    </source>
</evidence>
<accession>A0A7W5C9R0</accession>
<dbReference type="Pfam" id="PF02518">
    <property type="entry name" value="HATPase_c"/>
    <property type="match status" value="1"/>
</dbReference>
<evidence type="ECO:0000256" key="3">
    <source>
        <dbReference type="ARBA" id="ARBA00022553"/>
    </source>
</evidence>
<feature type="transmembrane region" description="Helical" evidence="9">
    <location>
        <begin position="167"/>
        <end position="186"/>
    </location>
</feature>
<keyword evidence="3" id="KW-0597">Phosphoprotein</keyword>
<feature type="domain" description="Histidine kinase" evidence="10">
    <location>
        <begin position="254"/>
        <end position="466"/>
    </location>
</feature>
<keyword evidence="8" id="KW-0902">Two-component regulatory system</keyword>
<keyword evidence="5" id="KW-0547">Nucleotide-binding</keyword>
<name>A0A7W5C9R0_9BACL</name>
<evidence type="ECO:0000256" key="5">
    <source>
        <dbReference type="ARBA" id="ARBA00022741"/>
    </source>
</evidence>
<feature type="transmembrane region" description="Helical" evidence="9">
    <location>
        <begin position="6"/>
        <end position="24"/>
    </location>
</feature>
<keyword evidence="9" id="KW-1133">Transmembrane helix</keyword>
<comment type="caution">
    <text evidence="11">The sequence shown here is derived from an EMBL/GenBank/DDBJ whole genome shotgun (WGS) entry which is preliminary data.</text>
</comment>
<dbReference type="EMBL" id="JACHXW010000012">
    <property type="protein sequence ID" value="MBB3153756.1"/>
    <property type="molecule type" value="Genomic_DNA"/>
</dbReference>
<evidence type="ECO:0000259" key="10">
    <source>
        <dbReference type="PROSITE" id="PS50109"/>
    </source>
</evidence>
<evidence type="ECO:0000313" key="11">
    <source>
        <dbReference type="EMBL" id="MBB3153756.1"/>
    </source>
</evidence>
<dbReference type="GO" id="GO:0000160">
    <property type="term" value="P:phosphorelay signal transduction system"/>
    <property type="evidence" value="ECO:0007669"/>
    <property type="project" value="UniProtKB-KW"/>
</dbReference>
<dbReference type="GO" id="GO:0004673">
    <property type="term" value="F:protein histidine kinase activity"/>
    <property type="evidence" value="ECO:0007669"/>
    <property type="project" value="UniProtKB-EC"/>
</dbReference>
<dbReference type="InterPro" id="IPR003594">
    <property type="entry name" value="HATPase_dom"/>
</dbReference>
<dbReference type="InterPro" id="IPR036890">
    <property type="entry name" value="HATPase_C_sf"/>
</dbReference>
<dbReference type="PRINTS" id="PR00344">
    <property type="entry name" value="BCTRLSENSOR"/>
</dbReference>
<feature type="transmembrane region" description="Helical" evidence="9">
    <location>
        <begin position="135"/>
        <end position="155"/>
    </location>
</feature>
<evidence type="ECO:0000256" key="4">
    <source>
        <dbReference type="ARBA" id="ARBA00022679"/>
    </source>
</evidence>
<feature type="transmembrane region" description="Helical" evidence="9">
    <location>
        <begin position="206"/>
        <end position="225"/>
    </location>
</feature>
<dbReference type="InterPro" id="IPR004358">
    <property type="entry name" value="Sig_transdc_His_kin-like_C"/>
</dbReference>
<keyword evidence="7" id="KW-0067">ATP-binding</keyword>
<dbReference type="SUPFAM" id="SSF55874">
    <property type="entry name" value="ATPase domain of HSP90 chaperone/DNA topoisomerase II/histidine kinase"/>
    <property type="match status" value="1"/>
</dbReference>
<evidence type="ECO:0000313" key="12">
    <source>
        <dbReference type="Proteomes" id="UP000518605"/>
    </source>
</evidence>
<keyword evidence="9" id="KW-0472">Membrane</keyword>
<evidence type="ECO:0000256" key="2">
    <source>
        <dbReference type="ARBA" id="ARBA00012438"/>
    </source>
</evidence>
<dbReference type="PANTHER" id="PTHR43065:SF10">
    <property type="entry name" value="PEROXIDE STRESS-ACTIVATED HISTIDINE KINASE MAK3"/>
    <property type="match status" value="1"/>
</dbReference>
<protein>
    <recommendedName>
        <fullName evidence="2">histidine kinase</fullName>
        <ecNumber evidence="2">2.7.13.3</ecNumber>
    </recommendedName>
</protein>
<dbReference type="PROSITE" id="PS50109">
    <property type="entry name" value="HIS_KIN"/>
    <property type="match status" value="1"/>
</dbReference>
<keyword evidence="4" id="KW-0808">Transferase</keyword>
<keyword evidence="9" id="KW-0812">Transmembrane</keyword>
<evidence type="ECO:0000256" key="1">
    <source>
        <dbReference type="ARBA" id="ARBA00000085"/>
    </source>
</evidence>
<evidence type="ECO:0000256" key="8">
    <source>
        <dbReference type="ARBA" id="ARBA00023012"/>
    </source>
</evidence>
<feature type="transmembrane region" description="Helical" evidence="9">
    <location>
        <begin position="31"/>
        <end position="57"/>
    </location>
</feature>
<feature type="transmembrane region" description="Helical" evidence="9">
    <location>
        <begin position="104"/>
        <end position="123"/>
    </location>
</feature>
<comment type="catalytic activity">
    <reaction evidence="1">
        <text>ATP + protein L-histidine = ADP + protein N-phospho-L-histidine.</text>
        <dbReference type="EC" id="2.7.13.3"/>
    </reaction>
</comment>
<evidence type="ECO:0000256" key="9">
    <source>
        <dbReference type="SAM" id="Phobius"/>
    </source>
</evidence>
<dbReference type="RefSeq" id="WP_183565959.1">
    <property type="nucleotide sequence ID" value="NZ_CBCSLB010000012.1"/>
</dbReference>
<dbReference type="Proteomes" id="UP000518605">
    <property type="component" value="Unassembled WGS sequence"/>
</dbReference>
<keyword evidence="6 11" id="KW-0418">Kinase</keyword>
<evidence type="ECO:0000256" key="6">
    <source>
        <dbReference type="ARBA" id="ARBA00022777"/>
    </source>
</evidence>
<dbReference type="AlphaFoldDB" id="A0A7W5C9R0"/>
<dbReference type="SMART" id="SM00387">
    <property type="entry name" value="HATPase_c"/>
    <property type="match status" value="1"/>
</dbReference>
<dbReference type="EC" id="2.7.13.3" evidence="2"/>
<keyword evidence="12" id="KW-1185">Reference proteome</keyword>
<dbReference type="Gene3D" id="3.30.565.10">
    <property type="entry name" value="Histidine kinase-like ATPase, C-terminal domain"/>
    <property type="match status" value="1"/>
</dbReference>
<gene>
    <name evidence="11" type="ORF">FHS16_003831</name>
</gene>
<dbReference type="InterPro" id="IPR005467">
    <property type="entry name" value="His_kinase_dom"/>
</dbReference>
<dbReference type="GO" id="GO:0005524">
    <property type="term" value="F:ATP binding"/>
    <property type="evidence" value="ECO:0007669"/>
    <property type="project" value="UniProtKB-KW"/>
</dbReference>
<proteinExistence type="predicted"/>
<reference evidence="11 12" key="1">
    <citation type="submission" date="2020-08" db="EMBL/GenBank/DDBJ databases">
        <title>Genomic Encyclopedia of Type Strains, Phase III (KMG-III): the genomes of soil and plant-associated and newly described type strains.</title>
        <authorList>
            <person name="Whitman W."/>
        </authorList>
    </citation>
    <scope>NUCLEOTIDE SEQUENCE [LARGE SCALE GENOMIC DNA]</scope>
    <source>
        <strain evidence="11 12">CECT 8234</strain>
    </source>
</reference>
<dbReference type="PANTHER" id="PTHR43065">
    <property type="entry name" value="SENSOR HISTIDINE KINASE"/>
    <property type="match status" value="1"/>
</dbReference>
<organism evidence="11 12">
    <name type="scientific">Paenibacillus endophyticus</name>
    <dbReference type="NCBI Taxonomy" id="1294268"/>
    <lineage>
        <taxon>Bacteria</taxon>
        <taxon>Bacillati</taxon>
        <taxon>Bacillota</taxon>
        <taxon>Bacilli</taxon>
        <taxon>Bacillales</taxon>
        <taxon>Paenibacillaceae</taxon>
        <taxon>Paenibacillus</taxon>
    </lineage>
</organism>
<sequence length="489" mass="55945">MNVLYILMFLSLWTMGIVFLRYSFKRNVWISFTLITGGMASFTFSIHLTIMPFILPYEWLNPFWSTFVFHLSVSAMTIYFYLFPLATSMGGLWMGALRSSKVKWLLSAVLALPAFILLALHLVREPWNSFDIRTFRWWSGAYFFLGYLFYHAAYLREKDHLLKRNKRRAAFLFSFGTLWAFVSDFIGFRKLTLEEWHFTLESNGAWQLNVVIILGLVAVIIYYSVKYGFLGVKLRIEREKLDSSMRALTMGVSILNHSIKNEIQKIDYLTEKTQSFIHNGQTEKSLQSIEQIHAVTAHLLSMVNQIKDKADDIIINEMPIQLQQLFASVIMPMQPLFDRRAVIIQFPDGNSGILNGDSVHIKEVLSNLLQNAVDAMENEGGMIILRSITTKRNFIIEVKDNGCGIPKEQLSKIFEPFYTTKKNTSNHGLGLSYCAAVMRKHGGMLSIADTEIGEGTTFLLQFPMNRYTPIEPTNPKVVNVLASTQKPAT</sequence>